<proteinExistence type="predicted"/>
<dbReference type="Pfam" id="PF00017">
    <property type="entry name" value="SH2"/>
    <property type="match status" value="1"/>
</dbReference>
<keyword evidence="1" id="KW-0727">SH2 domain</keyword>
<dbReference type="SUPFAM" id="SSF55550">
    <property type="entry name" value="SH2 domain"/>
    <property type="match status" value="1"/>
</dbReference>
<keyword evidence="4" id="KW-1185">Reference proteome</keyword>
<dbReference type="PANTHER" id="PTHR15832">
    <property type="entry name" value="SHC (SRC HOMOLOGY DOMAIN C-TERMINAL) ADAPTOR HOMOLOG"/>
    <property type="match status" value="1"/>
</dbReference>
<evidence type="ECO:0000313" key="3">
    <source>
        <dbReference type="EMBL" id="CRL06778.1"/>
    </source>
</evidence>
<dbReference type="OrthoDB" id="10013007at2759"/>
<reference evidence="3 4" key="1">
    <citation type="submission" date="2015-04" db="EMBL/GenBank/DDBJ databases">
        <authorList>
            <person name="Syromyatnikov M.Y."/>
            <person name="Popov V.N."/>
        </authorList>
    </citation>
    <scope>NUCLEOTIDE SEQUENCE [LARGE SCALE GENOMIC DNA]</scope>
</reference>
<evidence type="ECO:0000256" key="1">
    <source>
        <dbReference type="PROSITE-ProRule" id="PRU00191"/>
    </source>
</evidence>
<dbReference type="PROSITE" id="PS50001">
    <property type="entry name" value="SH2"/>
    <property type="match status" value="1"/>
</dbReference>
<dbReference type="SMART" id="SM00252">
    <property type="entry name" value="SH2"/>
    <property type="match status" value="1"/>
</dbReference>
<accession>A0A1J1J481</accession>
<name>A0A1J1J481_9DIPT</name>
<protein>
    <submittedName>
        <fullName evidence="3">CLUMA_CG019577, isoform A</fullName>
    </submittedName>
</protein>
<sequence>MQNSEANPKIERPRHLQLKTTFYDENVNITFASSSDDESSPEMNCKKVIDKPTLVKRLTMGLLRINDQESRPLVTNRSSPNSPSRKNYFYHYINAGIYDVDNKFGDSCRQSLTSIVLDSESESNRNTIEFDFKRNVIRETSSANCSPKKFLLSSIKRTDSLNANHHNTYHQIDEDIEELELKEAPWFHSGMPRQMSLEILAQQSPGDFFVRRCNNKNGSFTLSLRVPGASHKIAHYLIVKTQRGYKIKGFHKEFSSLRALITHHSVMPESLPVPLALPRPLNINRKCKNIDDYDTYARLKDLRSIFSDLDVST</sequence>
<dbReference type="AlphaFoldDB" id="A0A1J1J481"/>
<dbReference type="EMBL" id="CVRI01000067">
    <property type="protein sequence ID" value="CRL06778.1"/>
    <property type="molecule type" value="Genomic_DNA"/>
</dbReference>
<dbReference type="Gene3D" id="3.30.505.10">
    <property type="entry name" value="SH2 domain"/>
    <property type="match status" value="1"/>
</dbReference>
<dbReference type="InterPro" id="IPR036860">
    <property type="entry name" value="SH2_dom_sf"/>
</dbReference>
<evidence type="ECO:0000313" key="4">
    <source>
        <dbReference type="Proteomes" id="UP000183832"/>
    </source>
</evidence>
<evidence type="ECO:0000259" key="2">
    <source>
        <dbReference type="PROSITE" id="PS50001"/>
    </source>
</evidence>
<dbReference type="PRINTS" id="PR00401">
    <property type="entry name" value="SH2DOMAIN"/>
</dbReference>
<gene>
    <name evidence="3" type="primary">similar to Tensin-4</name>
    <name evidence="3" type="ORF">CLUMA_CG019577</name>
</gene>
<organism evidence="3 4">
    <name type="scientific">Clunio marinus</name>
    <dbReference type="NCBI Taxonomy" id="568069"/>
    <lineage>
        <taxon>Eukaryota</taxon>
        <taxon>Metazoa</taxon>
        <taxon>Ecdysozoa</taxon>
        <taxon>Arthropoda</taxon>
        <taxon>Hexapoda</taxon>
        <taxon>Insecta</taxon>
        <taxon>Pterygota</taxon>
        <taxon>Neoptera</taxon>
        <taxon>Endopterygota</taxon>
        <taxon>Diptera</taxon>
        <taxon>Nematocera</taxon>
        <taxon>Chironomoidea</taxon>
        <taxon>Chironomidae</taxon>
        <taxon>Clunio</taxon>
    </lineage>
</organism>
<feature type="domain" description="SH2" evidence="2">
    <location>
        <begin position="186"/>
        <end position="281"/>
    </location>
</feature>
<dbReference type="Proteomes" id="UP000183832">
    <property type="component" value="Unassembled WGS sequence"/>
</dbReference>
<dbReference type="PANTHER" id="PTHR15832:SF2">
    <property type="entry name" value="SH2 DOMAIN-CONTAINING PROTEIN"/>
    <property type="match status" value="1"/>
</dbReference>
<dbReference type="InterPro" id="IPR000980">
    <property type="entry name" value="SH2"/>
</dbReference>